<evidence type="ECO:0000313" key="3">
    <source>
        <dbReference type="EMBL" id="EHR35847.1"/>
    </source>
</evidence>
<comment type="caution">
    <text evidence="3">The sequence shown here is derived from an EMBL/GenBank/DDBJ whole genome shotgun (WGS) entry which is preliminary data.</text>
</comment>
<feature type="chain" id="PRO_5003589780" evidence="2">
    <location>
        <begin position="28"/>
        <end position="318"/>
    </location>
</feature>
<protein>
    <submittedName>
        <fullName evidence="3">Uncharacterized protein</fullName>
    </submittedName>
</protein>
<dbReference type="GeneID" id="96998231"/>
<dbReference type="OrthoDB" id="10008321at2"/>
<keyword evidence="1" id="KW-1133">Transmembrane helix</keyword>
<evidence type="ECO:0000256" key="2">
    <source>
        <dbReference type="SAM" id="SignalP"/>
    </source>
</evidence>
<dbReference type="Proteomes" id="UP000004191">
    <property type="component" value="Unassembled WGS sequence"/>
</dbReference>
<keyword evidence="1" id="KW-0472">Membrane</keyword>
<dbReference type="RefSeq" id="WP_005397091.1">
    <property type="nucleotide sequence ID" value="NZ_JH601088.1"/>
</dbReference>
<dbReference type="AlphaFoldDB" id="H3NLJ5"/>
<accession>H3NLJ5</accession>
<proteinExistence type="predicted"/>
<keyword evidence="1" id="KW-0812">Transmembrane</keyword>
<name>H3NLJ5_9FIRM</name>
<feature type="transmembrane region" description="Helical" evidence="1">
    <location>
        <begin position="212"/>
        <end position="233"/>
    </location>
</feature>
<evidence type="ECO:0000313" key="4">
    <source>
        <dbReference type="Proteomes" id="UP000004191"/>
    </source>
</evidence>
<reference evidence="3 4" key="1">
    <citation type="submission" date="2012-01" db="EMBL/GenBank/DDBJ databases">
        <title>The Genome Sequence of Helcococcus kunzii ATCC 51366.</title>
        <authorList>
            <consortium name="The Broad Institute Genome Sequencing Platform"/>
            <person name="Earl A."/>
            <person name="Ward D."/>
            <person name="Feldgarden M."/>
            <person name="Gevers D."/>
            <person name="Huys G."/>
            <person name="Young S.K."/>
            <person name="Zeng Q."/>
            <person name="Gargeya S."/>
            <person name="Fitzgerald M."/>
            <person name="Haas B."/>
            <person name="Abouelleil A."/>
            <person name="Alvarado L."/>
            <person name="Arachchi H.M."/>
            <person name="Berlin A."/>
            <person name="Chapman S.B."/>
            <person name="Gearin G."/>
            <person name="Goldberg J."/>
            <person name="Griggs A."/>
            <person name="Gujja S."/>
            <person name="Hansen M."/>
            <person name="Heiman D."/>
            <person name="Howarth C."/>
            <person name="Larimer J."/>
            <person name="Lui A."/>
            <person name="MacDonald P.J.P."/>
            <person name="McCowen C."/>
            <person name="Montmayeur A."/>
            <person name="Murphy C."/>
            <person name="Neiman D."/>
            <person name="Pearson M."/>
            <person name="Priest M."/>
            <person name="Roberts A."/>
            <person name="Saif S."/>
            <person name="Shea T."/>
            <person name="Sisk P."/>
            <person name="Stolte C."/>
            <person name="Sykes S."/>
            <person name="Wortman J."/>
            <person name="Nusbaum C."/>
            <person name="Birren B."/>
        </authorList>
    </citation>
    <scope>NUCLEOTIDE SEQUENCE [LARGE SCALE GENOMIC DNA]</scope>
    <source>
        <strain evidence="3 4">ATCC 51366</strain>
    </source>
</reference>
<dbReference type="eggNOG" id="ENOG502ZU6V">
    <property type="taxonomic scope" value="Bacteria"/>
</dbReference>
<feature type="signal peptide" evidence="2">
    <location>
        <begin position="1"/>
        <end position="27"/>
    </location>
</feature>
<dbReference type="HOGENOM" id="CLU_873672_0_0_9"/>
<gene>
    <name evidence="3" type="ORF">HMPREF9709_00206</name>
</gene>
<dbReference type="EMBL" id="AGEI01000006">
    <property type="protein sequence ID" value="EHR35847.1"/>
    <property type="molecule type" value="Genomic_DNA"/>
</dbReference>
<keyword evidence="2" id="KW-0732">Signal</keyword>
<keyword evidence="4" id="KW-1185">Reference proteome</keyword>
<evidence type="ECO:0000256" key="1">
    <source>
        <dbReference type="SAM" id="Phobius"/>
    </source>
</evidence>
<organism evidence="3 4">
    <name type="scientific">Helcococcus kunzii ATCC 51366</name>
    <dbReference type="NCBI Taxonomy" id="883114"/>
    <lineage>
        <taxon>Bacteria</taxon>
        <taxon>Bacillati</taxon>
        <taxon>Bacillota</taxon>
        <taxon>Tissierellia</taxon>
        <taxon>Tissierellales</taxon>
        <taxon>Peptoniphilaceae</taxon>
        <taxon>Helcococcus</taxon>
    </lineage>
</organism>
<sequence>MKKNTNNIICILLSIMFVINISTTTFAAGQNNDLKSKYIEVYEQYKKINKSNYSINKPYLSTSNNKNIEKKNYSGLSDDDIEELKKEKIEPELYEFFAFFKKANFLDLYSNIKEKIVLKEDLNIPVLISIENDNEILIQIGLNKYIIKSEISEFSKKIVVFLGDKKAILLNEECYEDKTAEDIKGYLKNNDGMLASKAYWMNETRTYKGETGFWLIVLTVIADAAGYIISFMFKDPVLKERLGTILQITGTALTVGALVYRKFYVIKYQARRSDCKTYIRERSVFYQYSNYTGKVKESTYKFHSQRPDYAGGACTMYY</sequence>